<dbReference type="Proteomes" id="UP000325811">
    <property type="component" value="Chromosome I"/>
</dbReference>
<dbReference type="EMBL" id="LR699553">
    <property type="protein sequence ID" value="VVD26526.1"/>
    <property type="molecule type" value="Genomic_DNA"/>
</dbReference>
<dbReference type="SUPFAM" id="SSF50494">
    <property type="entry name" value="Trypsin-like serine proteases"/>
    <property type="match status" value="1"/>
</dbReference>
<evidence type="ECO:0008006" key="3">
    <source>
        <dbReference type="Google" id="ProtNLM"/>
    </source>
</evidence>
<proteinExistence type="predicted"/>
<organism evidence="1 2">
    <name type="scientific">Paraburkholderia dioscoreae</name>
    <dbReference type="NCBI Taxonomy" id="2604047"/>
    <lineage>
        <taxon>Bacteria</taxon>
        <taxon>Pseudomonadati</taxon>
        <taxon>Pseudomonadota</taxon>
        <taxon>Betaproteobacteria</taxon>
        <taxon>Burkholderiales</taxon>
        <taxon>Burkholderiaceae</taxon>
        <taxon>Paraburkholderia</taxon>
    </lineage>
</organism>
<evidence type="ECO:0000313" key="2">
    <source>
        <dbReference type="Proteomes" id="UP000325811"/>
    </source>
</evidence>
<name>A0A5Q4ZHJ3_9BURK</name>
<sequence length="280" mass="31290">MFHGLNNQYLYSAYKLTATFADKIGNIKSGTGTCFFVKNKFDMLCMITNRHVLDFSFNKKNKPLEDSLKYSLHSIEICGKYASPGSDYPIGETKFSITPKVKFSHDQHNDIACVFPLCVTENKVARIDYFVPYEFLATSDDFDSKLMICDFLAFPGFPEWHDKSANRPILRTGTISSDPRFDYSYDDFVKGACIAYEAFSFSGSSGSPVFAVQKGPKPGNGIIFHGFRELKLIGINAGHLKVTDRAYRDKENAVKAHSGISYLYKSSAILDVIDANSADV</sequence>
<dbReference type="AlphaFoldDB" id="A0A5Q4ZHJ3"/>
<dbReference type="InterPro" id="IPR009003">
    <property type="entry name" value="Peptidase_S1_PA"/>
</dbReference>
<gene>
    <name evidence="1" type="ORF">PDMSB3_0064</name>
</gene>
<dbReference type="RefSeq" id="WP_165184192.1">
    <property type="nucleotide sequence ID" value="NZ_LR699553.1"/>
</dbReference>
<dbReference type="KEGG" id="pdio:PDMSB3_0064"/>
<reference evidence="1 2" key="1">
    <citation type="submission" date="2019-08" db="EMBL/GenBank/DDBJ databases">
        <authorList>
            <person name="Herpell B J."/>
        </authorList>
    </citation>
    <scope>NUCLEOTIDE SEQUENCE [LARGE SCALE GENOMIC DNA]</scope>
    <source>
        <strain evidence="2">Msb3</strain>
    </source>
</reference>
<evidence type="ECO:0000313" key="1">
    <source>
        <dbReference type="EMBL" id="VVD26526.1"/>
    </source>
</evidence>
<accession>A0A5Q4ZHJ3</accession>
<keyword evidence="2" id="KW-1185">Reference proteome</keyword>
<protein>
    <recommendedName>
        <fullName evidence="3">Serine protease</fullName>
    </recommendedName>
</protein>